<comment type="caution">
    <text evidence="1">The sequence shown here is derived from an EMBL/GenBank/DDBJ whole genome shotgun (WGS) entry which is preliminary data.</text>
</comment>
<sequence length="29" mass="3394">RIATQHWVYRNGYIDTGHTHNEHIDNGTS</sequence>
<name>A0AAV4TCY7_CAEEX</name>
<accession>A0AAV4TCY7</accession>
<organism evidence="1 2">
    <name type="scientific">Caerostris extrusa</name>
    <name type="common">Bark spider</name>
    <name type="synonym">Caerostris bankana</name>
    <dbReference type="NCBI Taxonomy" id="172846"/>
    <lineage>
        <taxon>Eukaryota</taxon>
        <taxon>Metazoa</taxon>
        <taxon>Ecdysozoa</taxon>
        <taxon>Arthropoda</taxon>
        <taxon>Chelicerata</taxon>
        <taxon>Arachnida</taxon>
        <taxon>Araneae</taxon>
        <taxon>Araneomorphae</taxon>
        <taxon>Entelegynae</taxon>
        <taxon>Araneoidea</taxon>
        <taxon>Araneidae</taxon>
        <taxon>Caerostris</taxon>
    </lineage>
</organism>
<gene>
    <name evidence="1" type="ORF">CEXT_123771</name>
</gene>
<dbReference type="Proteomes" id="UP001054945">
    <property type="component" value="Unassembled WGS sequence"/>
</dbReference>
<keyword evidence="2" id="KW-1185">Reference proteome</keyword>
<dbReference type="AlphaFoldDB" id="A0AAV4TCY7"/>
<reference evidence="1 2" key="1">
    <citation type="submission" date="2021-06" db="EMBL/GenBank/DDBJ databases">
        <title>Caerostris extrusa draft genome.</title>
        <authorList>
            <person name="Kono N."/>
            <person name="Arakawa K."/>
        </authorList>
    </citation>
    <scope>NUCLEOTIDE SEQUENCE [LARGE SCALE GENOMIC DNA]</scope>
</reference>
<proteinExistence type="predicted"/>
<feature type="non-terminal residue" evidence="1">
    <location>
        <position position="1"/>
    </location>
</feature>
<evidence type="ECO:0000313" key="2">
    <source>
        <dbReference type="Proteomes" id="UP001054945"/>
    </source>
</evidence>
<evidence type="ECO:0000313" key="1">
    <source>
        <dbReference type="EMBL" id="GIY42605.1"/>
    </source>
</evidence>
<protein>
    <submittedName>
        <fullName evidence="1">Uncharacterized protein</fullName>
    </submittedName>
</protein>
<dbReference type="EMBL" id="BPLR01010872">
    <property type="protein sequence ID" value="GIY42605.1"/>
    <property type="molecule type" value="Genomic_DNA"/>
</dbReference>